<keyword evidence="3" id="KW-0808">Transferase</keyword>
<organism evidence="8 9">
    <name type="scientific">Liquorilactobacillus oeni DSM 19972</name>
    <dbReference type="NCBI Taxonomy" id="1423777"/>
    <lineage>
        <taxon>Bacteria</taxon>
        <taxon>Bacillati</taxon>
        <taxon>Bacillota</taxon>
        <taxon>Bacilli</taxon>
        <taxon>Lactobacillales</taxon>
        <taxon>Lactobacillaceae</taxon>
        <taxon>Liquorilactobacillus</taxon>
    </lineage>
</organism>
<dbReference type="GO" id="GO:0009401">
    <property type="term" value="P:phosphoenolpyruvate-dependent sugar phosphotransferase system"/>
    <property type="evidence" value="ECO:0007669"/>
    <property type="project" value="UniProtKB-KW"/>
</dbReference>
<dbReference type="GO" id="GO:0016740">
    <property type="term" value="F:transferase activity"/>
    <property type="evidence" value="ECO:0007669"/>
    <property type="project" value="UniProtKB-KW"/>
</dbReference>
<evidence type="ECO:0000256" key="7">
    <source>
        <dbReference type="PROSITE-ProRule" id="PRU00418"/>
    </source>
</evidence>
<dbReference type="RefSeq" id="WP_057896525.1">
    <property type="nucleotide sequence ID" value="NZ_AZEH01000039.1"/>
</dbReference>
<comment type="caution">
    <text evidence="8">The sequence shown here is derived from an EMBL/GenBank/DDBJ whole genome shotgun (WGS) entry which is preliminary data.</text>
</comment>
<evidence type="ECO:0000256" key="2">
    <source>
        <dbReference type="ARBA" id="ARBA00022597"/>
    </source>
</evidence>
<accession>A0A0R1MGV3</accession>
<proteinExistence type="predicted"/>
<dbReference type="SUPFAM" id="SSF46973">
    <property type="entry name" value="Enzyme IIa from lactose specific PTS, IIa-lac"/>
    <property type="match status" value="1"/>
</dbReference>
<keyword evidence="4" id="KW-0598">Phosphotransferase system</keyword>
<feature type="active site" description="Tele-phosphohistidine intermediate" evidence="5">
    <location>
        <position position="85"/>
    </location>
</feature>
<evidence type="ECO:0000256" key="3">
    <source>
        <dbReference type="ARBA" id="ARBA00022679"/>
    </source>
</evidence>
<name>A0A0R1MGV3_9LACO</name>
<evidence type="ECO:0000256" key="4">
    <source>
        <dbReference type="ARBA" id="ARBA00022683"/>
    </source>
</evidence>
<dbReference type="PATRIC" id="fig|1423777.3.peg.1748"/>
<dbReference type="PIRSF" id="PIRSF000699">
    <property type="entry name" value="PTS_IILac_III"/>
    <property type="match status" value="1"/>
</dbReference>
<dbReference type="OrthoDB" id="350602at2"/>
<sequence length="110" mass="12165">MANEEKDQTAEKELQVTMGLIMNAGNAKAFAMEAIKSARIKDFESANKNLKDAQAALVEAHNVQTSMLTREAQGEHAQVNLLMVHAQDHLMTAITFCDLAAEFVEVYKKL</sequence>
<feature type="binding site" evidence="6">
    <location>
        <position position="88"/>
    </location>
    <ligand>
        <name>Mg(2+)</name>
        <dbReference type="ChEBI" id="CHEBI:18420"/>
        <note>ligand shared between all trimeric partners</note>
    </ligand>
</feature>
<dbReference type="PROSITE" id="PS51095">
    <property type="entry name" value="PTS_EIIA_TYPE_3"/>
    <property type="match status" value="1"/>
</dbReference>
<keyword evidence="6" id="KW-0479">Metal-binding</keyword>
<dbReference type="CDD" id="cd00215">
    <property type="entry name" value="PTS_IIA_lac"/>
    <property type="match status" value="1"/>
</dbReference>
<dbReference type="Gene3D" id="1.20.58.80">
    <property type="entry name" value="Phosphotransferase system, lactose/cellobiose-type IIA subunit"/>
    <property type="match status" value="1"/>
</dbReference>
<comment type="cofactor">
    <cofactor evidence="6">
        <name>Mg(2+)</name>
        <dbReference type="ChEBI" id="CHEBI:18420"/>
    </cofactor>
    <text evidence="6">Binds 1 Mg(2+) ion per trimer.</text>
</comment>
<keyword evidence="2" id="KW-0762">Sugar transport</keyword>
<dbReference type="Pfam" id="PF02255">
    <property type="entry name" value="PTS_IIA"/>
    <property type="match status" value="1"/>
</dbReference>
<keyword evidence="9" id="KW-1185">Reference proteome</keyword>
<feature type="modified residue" description="Phosphohistidine; by HPr" evidence="7">
    <location>
        <position position="85"/>
    </location>
</feature>
<protein>
    <submittedName>
        <fullName evidence="8">Uncharacterized protein</fullName>
    </submittedName>
</protein>
<reference evidence="8 9" key="1">
    <citation type="journal article" date="2015" name="Genome Announc.">
        <title>Expanding the biotechnology potential of lactobacilli through comparative genomics of 213 strains and associated genera.</title>
        <authorList>
            <person name="Sun Z."/>
            <person name="Harris H.M."/>
            <person name="McCann A."/>
            <person name="Guo C."/>
            <person name="Argimon S."/>
            <person name="Zhang W."/>
            <person name="Yang X."/>
            <person name="Jeffery I.B."/>
            <person name="Cooney J.C."/>
            <person name="Kagawa T.F."/>
            <person name="Liu W."/>
            <person name="Song Y."/>
            <person name="Salvetti E."/>
            <person name="Wrobel A."/>
            <person name="Rasinkangas P."/>
            <person name="Parkhill J."/>
            <person name="Rea M.C."/>
            <person name="O'Sullivan O."/>
            <person name="Ritari J."/>
            <person name="Douillard F.P."/>
            <person name="Paul Ross R."/>
            <person name="Yang R."/>
            <person name="Briner A.E."/>
            <person name="Felis G.E."/>
            <person name="de Vos W.M."/>
            <person name="Barrangou R."/>
            <person name="Klaenhammer T.R."/>
            <person name="Caufield P.W."/>
            <person name="Cui Y."/>
            <person name="Zhang H."/>
            <person name="O'Toole P.W."/>
        </authorList>
    </citation>
    <scope>NUCLEOTIDE SEQUENCE [LARGE SCALE GENOMIC DNA]</scope>
    <source>
        <strain evidence="8 9">DSM 19972</strain>
    </source>
</reference>
<dbReference type="AlphaFoldDB" id="A0A0R1MGV3"/>
<evidence type="ECO:0000256" key="6">
    <source>
        <dbReference type="PIRSR" id="PIRSR000699-2"/>
    </source>
</evidence>
<dbReference type="PANTHER" id="PTHR34382">
    <property type="entry name" value="PTS SYSTEM N,N'-DIACETYLCHITOBIOSE-SPECIFIC EIIA COMPONENT"/>
    <property type="match status" value="1"/>
</dbReference>
<keyword evidence="1" id="KW-0813">Transport</keyword>
<dbReference type="Proteomes" id="UP000051686">
    <property type="component" value="Unassembled WGS sequence"/>
</dbReference>
<evidence type="ECO:0000256" key="5">
    <source>
        <dbReference type="PIRSR" id="PIRSR000699-1"/>
    </source>
</evidence>
<dbReference type="EMBL" id="AZEH01000039">
    <property type="protein sequence ID" value="KRL04565.1"/>
    <property type="molecule type" value="Genomic_DNA"/>
</dbReference>
<dbReference type="InterPro" id="IPR036542">
    <property type="entry name" value="PTS_IIA_lac/cel_sf"/>
</dbReference>
<dbReference type="GO" id="GO:0046872">
    <property type="term" value="F:metal ion binding"/>
    <property type="evidence" value="ECO:0007669"/>
    <property type="project" value="UniProtKB-KW"/>
</dbReference>
<evidence type="ECO:0000256" key="1">
    <source>
        <dbReference type="ARBA" id="ARBA00022448"/>
    </source>
</evidence>
<dbReference type="PANTHER" id="PTHR34382:SF7">
    <property type="entry name" value="PTS SYSTEM N,N'-DIACETYLCHITOBIOSE-SPECIFIC EIIA COMPONENT"/>
    <property type="match status" value="1"/>
</dbReference>
<keyword evidence="6" id="KW-0460">Magnesium</keyword>
<gene>
    <name evidence="8" type="ORF">FD46_GL001696</name>
</gene>
<dbReference type="STRING" id="1423777.FD46_GL001696"/>
<evidence type="ECO:0000313" key="9">
    <source>
        <dbReference type="Proteomes" id="UP000051686"/>
    </source>
</evidence>
<dbReference type="InterPro" id="IPR003188">
    <property type="entry name" value="PTS_IIA_lac/cel"/>
</dbReference>
<evidence type="ECO:0000313" key="8">
    <source>
        <dbReference type="EMBL" id="KRL04565.1"/>
    </source>
</evidence>